<feature type="region of interest" description="Disordered" evidence="1">
    <location>
        <begin position="72"/>
        <end position="101"/>
    </location>
</feature>
<accession>S9RS09</accession>
<protein>
    <submittedName>
        <fullName evidence="2">Uncharacterized protein</fullName>
    </submittedName>
</protein>
<dbReference type="HOGENOM" id="CLU_1530720_0_0_5"/>
<gene>
    <name evidence="2" type="ORF">thalar_01072</name>
</gene>
<dbReference type="EMBL" id="AONI01000008">
    <property type="protein sequence ID" value="EPX80850.1"/>
    <property type="molecule type" value="Genomic_DNA"/>
</dbReference>
<proteinExistence type="predicted"/>
<dbReference type="AlphaFoldDB" id="S9RS09"/>
<keyword evidence="3" id="KW-1185">Reference proteome</keyword>
<evidence type="ECO:0000256" key="1">
    <source>
        <dbReference type="SAM" id="MobiDB-lite"/>
    </source>
</evidence>
<evidence type="ECO:0000313" key="2">
    <source>
        <dbReference type="EMBL" id="EPX80850.1"/>
    </source>
</evidence>
<name>S9RS09_9RHOB</name>
<reference evidence="3" key="1">
    <citation type="journal article" date="2013" name="Stand. Genomic Sci.">
        <title>Genome sequence of the Litoreibacter arenae type strain (DSM 19593(T)), a member of the Roseobacter clade isolated from sea sand.</title>
        <authorList>
            <person name="Riedel T."/>
            <person name="Fiebig A."/>
            <person name="Petersen J."/>
            <person name="Gronow S."/>
            <person name="Kyrpides N.C."/>
            <person name="Goker M."/>
            <person name="Klenk H.P."/>
        </authorList>
    </citation>
    <scope>NUCLEOTIDE SEQUENCE [LARGE SCALE GENOMIC DNA]</scope>
    <source>
        <strain evidence="3">DSM 19593</strain>
    </source>
</reference>
<organism evidence="2 3">
    <name type="scientific">Litoreibacter arenae DSM 19593</name>
    <dbReference type="NCBI Taxonomy" id="1123360"/>
    <lineage>
        <taxon>Bacteria</taxon>
        <taxon>Pseudomonadati</taxon>
        <taxon>Pseudomonadota</taxon>
        <taxon>Alphaproteobacteria</taxon>
        <taxon>Rhodobacterales</taxon>
        <taxon>Roseobacteraceae</taxon>
        <taxon>Litoreibacter</taxon>
    </lineage>
</organism>
<comment type="caution">
    <text evidence="2">The sequence shown here is derived from an EMBL/GenBank/DDBJ whole genome shotgun (WGS) entry which is preliminary data.</text>
</comment>
<evidence type="ECO:0000313" key="3">
    <source>
        <dbReference type="Proteomes" id="UP000015351"/>
    </source>
</evidence>
<dbReference type="Proteomes" id="UP000015351">
    <property type="component" value="Unassembled WGS sequence"/>
</dbReference>
<sequence>MEDEEVVTRMQALMVNLGSRSVDEKKGWFGRTKQTSAPLTGFTGKTMQARIAVFAYEVAYFNTEDEYWASTATQENSDDDQLTLGSTSFMPSGMFPDEQGQTSPLGFGVGSVKTCGTANSAFSGPDYHWAVVETLGGDFGVVWSPEEAGPAQEGGFLSYGGMLIAKWEKIENLDA</sequence>